<comment type="caution">
    <text evidence="6">The sequence shown here is derived from an EMBL/GenBank/DDBJ whole genome shotgun (WGS) entry which is preliminary data.</text>
</comment>
<protein>
    <submittedName>
        <fullName evidence="6">MBL fold metallo-hydrolase</fullName>
    </submittedName>
</protein>
<reference evidence="6" key="1">
    <citation type="journal article" date="2020" name="mSystems">
        <title>Genome- and Community-Level Interaction Insights into Carbon Utilization and Element Cycling Functions of Hydrothermarchaeota in Hydrothermal Sediment.</title>
        <authorList>
            <person name="Zhou Z."/>
            <person name="Liu Y."/>
            <person name="Xu W."/>
            <person name="Pan J."/>
            <person name="Luo Z.H."/>
            <person name="Li M."/>
        </authorList>
    </citation>
    <scope>NUCLEOTIDE SEQUENCE [LARGE SCALE GENOMIC DNA]</scope>
    <source>
        <strain evidence="6">SpSt-1019</strain>
    </source>
</reference>
<dbReference type="PANTHER" id="PTHR46233">
    <property type="entry name" value="HYDROXYACYLGLUTATHIONE HYDROLASE GLOC"/>
    <property type="match status" value="1"/>
</dbReference>
<organism evidence="6">
    <name type="scientific">Thermodesulfobium narugense</name>
    <dbReference type="NCBI Taxonomy" id="184064"/>
    <lineage>
        <taxon>Bacteria</taxon>
        <taxon>Pseudomonadati</taxon>
        <taxon>Thermodesulfobiota</taxon>
        <taxon>Thermodesulfobiia</taxon>
        <taxon>Thermodesulfobiales</taxon>
        <taxon>Thermodesulfobiaceae</taxon>
        <taxon>Thermodesulfobium</taxon>
    </lineage>
</organism>
<keyword evidence="2" id="KW-0479">Metal-binding</keyword>
<dbReference type="InterPro" id="IPR001279">
    <property type="entry name" value="Metallo-B-lactamas"/>
</dbReference>
<dbReference type="CDD" id="cd06262">
    <property type="entry name" value="metallo-hydrolase-like_MBL-fold"/>
    <property type="match status" value="1"/>
</dbReference>
<dbReference type="SMART" id="SM00849">
    <property type="entry name" value="Lactamase_B"/>
    <property type="match status" value="1"/>
</dbReference>
<dbReference type="GO" id="GO:0016787">
    <property type="term" value="F:hydrolase activity"/>
    <property type="evidence" value="ECO:0007669"/>
    <property type="project" value="UniProtKB-KW"/>
</dbReference>
<evidence type="ECO:0000256" key="4">
    <source>
        <dbReference type="ARBA" id="ARBA00022833"/>
    </source>
</evidence>
<evidence type="ECO:0000256" key="1">
    <source>
        <dbReference type="ARBA" id="ARBA00001947"/>
    </source>
</evidence>
<dbReference type="SUPFAM" id="SSF56281">
    <property type="entry name" value="Metallo-hydrolase/oxidoreductase"/>
    <property type="match status" value="1"/>
</dbReference>
<gene>
    <name evidence="6" type="ORF">ENL70_07760</name>
</gene>
<dbReference type="AlphaFoldDB" id="A0A7C5KCQ1"/>
<proteinExistence type="predicted"/>
<dbReference type="Gene3D" id="3.60.15.10">
    <property type="entry name" value="Ribonuclease Z/Hydroxyacylglutathione hydrolase-like"/>
    <property type="match status" value="1"/>
</dbReference>
<dbReference type="GO" id="GO:0046872">
    <property type="term" value="F:metal ion binding"/>
    <property type="evidence" value="ECO:0007669"/>
    <property type="project" value="UniProtKB-KW"/>
</dbReference>
<dbReference type="Pfam" id="PF00753">
    <property type="entry name" value="Lactamase_B"/>
    <property type="match status" value="1"/>
</dbReference>
<evidence type="ECO:0000259" key="5">
    <source>
        <dbReference type="SMART" id="SM00849"/>
    </source>
</evidence>
<evidence type="ECO:0000256" key="2">
    <source>
        <dbReference type="ARBA" id="ARBA00022723"/>
    </source>
</evidence>
<evidence type="ECO:0000256" key="3">
    <source>
        <dbReference type="ARBA" id="ARBA00022801"/>
    </source>
</evidence>
<dbReference type="PANTHER" id="PTHR46233:SF3">
    <property type="entry name" value="HYDROXYACYLGLUTATHIONE HYDROLASE GLOC"/>
    <property type="match status" value="1"/>
</dbReference>
<name>A0A7C5KCQ1_9BACT</name>
<dbReference type="InterPro" id="IPR051453">
    <property type="entry name" value="MBL_Glyoxalase_II"/>
</dbReference>
<keyword evidence="3 6" id="KW-0378">Hydrolase</keyword>
<keyword evidence="4" id="KW-0862">Zinc</keyword>
<dbReference type="InterPro" id="IPR036866">
    <property type="entry name" value="RibonucZ/Hydroxyglut_hydro"/>
</dbReference>
<feature type="domain" description="Metallo-beta-lactamase" evidence="5">
    <location>
        <begin position="12"/>
        <end position="183"/>
    </location>
</feature>
<comment type="cofactor">
    <cofactor evidence="1">
        <name>Zn(2+)</name>
        <dbReference type="ChEBI" id="CHEBI:29105"/>
    </cofactor>
</comment>
<dbReference type="EMBL" id="DRUY01000261">
    <property type="protein sequence ID" value="HHI66421.1"/>
    <property type="molecule type" value="Genomic_DNA"/>
</dbReference>
<sequence>MEIKTFSVGIFAANCYIVEFDNKGVAIIDPGDEEDKISKELDGKNLKWILLTHGHADHIMGVNSLKNKYNPKVIASIKEKEIIENPELNLSKQFGFSYRVSADLYVQEGIINLDDYRVQILETPGHTPGSVIYIIENYMFTGDTLFKDSIGRTDLPGGDKISMKKTLEKLYKIETDYTVLPGHGPSTSLKYEQKNNPYFFLDL</sequence>
<accession>A0A7C5KCQ1</accession>
<evidence type="ECO:0000313" key="6">
    <source>
        <dbReference type="EMBL" id="HHI66421.1"/>
    </source>
</evidence>